<feature type="region of interest" description="Disordered" evidence="1">
    <location>
        <begin position="251"/>
        <end position="273"/>
    </location>
</feature>
<sequence length="273" mass="31286">MKKHPVDDLFKKRLASLEKRPSELAWGRIQQGQKTKSRRIAVWVWYAAASVSLALISGYVVWQNQTENSGKLDNQTEMAKVEKKMPETRLSESPQSNKNIAQAEVKTEMLVNPSPVKVAQNSEWPTGRKIREVMKKDQNHETKSVREKSDNADIIQVAVIQPAKSEEIKTNKIDIQQAVTAEKVNTKPVELARVEDKKADRTIVVEIEEPKNEFKDKKPSRLARVFRQLKNVREAEPVDWDDVGFNPKNILARVDDRPNTNDEKVSGKRERKN</sequence>
<feature type="transmembrane region" description="Helical" evidence="2">
    <location>
        <begin position="40"/>
        <end position="62"/>
    </location>
</feature>
<dbReference type="RefSeq" id="WP_137340934.1">
    <property type="nucleotide sequence ID" value="NZ_BSQH01000013.1"/>
</dbReference>
<keyword evidence="2" id="KW-0472">Membrane</keyword>
<keyword evidence="4" id="KW-1185">Reference proteome</keyword>
<evidence type="ECO:0000256" key="1">
    <source>
        <dbReference type="SAM" id="MobiDB-lite"/>
    </source>
</evidence>
<dbReference type="AlphaFoldDB" id="A0A4U6D1R9"/>
<dbReference type="OrthoDB" id="948161at2"/>
<keyword evidence="2" id="KW-1133">Transmembrane helix</keyword>
<dbReference type="Proteomes" id="UP000304900">
    <property type="component" value="Unassembled WGS sequence"/>
</dbReference>
<comment type="caution">
    <text evidence="3">The sequence shown here is derived from an EMBL/GenBank/DDBJ whole genome shotgun (WGS) entry which is preliminary data.</text>
</comment>
<reference evidence="3 4" key="1">
    <citation type="submission" date="2019-05" db="EMBL/GenBank/DDBJ databases">
        <title>Dyadobacter AR-3-8 sp. nov., isolated from arctic soil.</title>
        <authorList>
            <person name="Chaudhary D.K."/>
        </authorList>
    </citation>
    <scope>NUCLEOTIDE SEQUENCE [LARGE SCALE GENOMIC DNA]</scope>
    <source>
        <strain evidence="3 4">AR-3-8</strain>
    </source>
</reference>
<evidence type="ECO:0000313" key="3">
    <source>
        <dbReference type="EMBL" id="TKT91072.1"/>
    </source>
</evidence>
<feature type="compositionally biased region" description="Basic and acidic residues" evidence="1">
    <location>
        <begin position="253"/>
        <end position="273"/>
    </location>
</feature>
<protein>
    <submittedName>
        <fullName evidence="3">Uncharacterized protein</fullName>
    </submittedName>
</protein>
<gene>
    <name evidence="3" type="ORF">FDK13_15585</name>
</gene>
<organism evidence="3 4">
    <name type="scientific">Dyadobacter frigoris</name>
    <dbReference type="NCBI Taxonomy" id="2576211"/>
    <lineage>
        <taxon>Bacteria</taxon>
        <taxon>Pseudomonadati</taxon>
        <taxon>Bacteroidota</taxon>
        <taxon>Cytophagia</taxon>
        <taxon>Cytophagales</taxon>
        <taxon>Spirosomataceae</taxon>
        <taxon>Dyadobacter</taxon>
    </lineage>
</organism>
<name>A0A4U6D1R9_9BACT</name>
<proteinExistence type="predicted"/>
<evidence type="ECO:0000256" key="2">
    <source>
        <dbReference type="SAM" id="Phobius"/>
    </source>
</evidence>
<keyword evidence="2" id="KW-0812">Transmembrane</keyword>
<accession>A0A4U6D1R9</accession>
<evidence type="ECO:0000313" key="4">
    <source>
        <dbReference type="Proteomes" id="UP000304900"/>
    </source>
</evidence>
<dbReference type="EMBL" id="SZVO01000007">
    <property type="protein sequence ID" value="TKT91072.1"/>
    <property type="molecule type" value="Genomic_DNA"/>
</dbReference>